<dbReference type="EMBL" id="MSFI01000009">
    <property type="protein sequence ID" value="OMP67465.1"/>
    <property type="molecule type" value="Genomic_DNA"/>
</dbReference>
<dbReference type="GO" id="GO:0055085">
    <property type="term" value="P:transmembrane transport"/>
    <property type="evidence" value="ECO:0007669"/>
    <property type="project" value="TreeGrafter"/>
</dbReference>
<keyword evidence="4 6" id="KW-1133">Transmembrane helix</keyword>
<organism evidence="7 8">
    <name type="scientific">Domibacillus epiphyticus</name>
    <dbReference type="NCBI Taxonomy" id="1714355"/>
    <lineage>
        <taxon>Bacteria</taxon>
        <taxon>Bacillati</taxon>
        <taxon>Bacillota</taxon>
        <taxon>Bacilli</taxon>
        <taxon>Bacillales</taxon>
        <taxon>Bacillaceae</taxon>
        <taxon>Domibacillus</taxon>
    </lineage>
</organism>
<proteinExistence type="inferred from homology"/>
<sequence length="342" mass="37384">MRLWNMLLILSIIGFTFYLFLPVLKPFLIGAFFAIAAQKPARIMQKKLSISEQTAVFFALCSVASLFLFILLIIGFVGARTAAHLTSVIPKYKDIIVLNIEETIQTISAALSDQQKENVIFFIETMSDSAVTIAGQYAESWLLSGTAFFLRIPGAASEIIVAVLSAFFIARDGRRIIRLIPALVHERILLAISYFVTAVQSFMTAQIILFIITFAAASGGFFLLRYPHAIEVAFLAAIADLIPLLGSSLLFIPWMAFSALTGQYMAAILLAILYVVLVIMRQLLEPKLVSGAIGLHPLAVLFSAFAGLTFFGAAGMVSGPLLLLACQSIYRSGLTQLLFIKR</sequence>
<feature type="transmembrane region" description="Helical" evidence="6">
    <location>
        <begin position="6"/>
        <end position="35"/>
    </location>
</feature>
<dbReference type="InterPro" id="IPR002549">
    <property type="entry name" value="AI-2E-like"/>
</dbReference>
<dbReference type="OrthoDB" id="9774361at2"/>
<dbReference type="AlphaFoldDB" id="A0A1V2A8X9"/>
<keyword evidence="3 6" id="KW-0812">Transmembrane</keyword>
<evidence type="ECO:0000256" key="1">
    <source>
        <dbReference type="ARBA" id="ARBA00004141"/>
    </source>
</evidence>
<keyword evidence="5 6" id="KW-0472">Membrane</keyword>
<comment type="caution">
    <text evidence="7">The sequence shown here is derived from an EMBL/GenBank/DDBJ whole genome shotgun (WGS) entry which is preliminary data.</text>
</comment>
<feature type="transmembrane region" description="Helical" evidence="6">
    <location>
        <begin position="202"/>
        <end position="224"/>
    </location>
</feature>
<evidence type="ECO:0000313" key="8">
    <source>
        <dbReference type="Proteomes" id="UP000188613"/>
    </source>
</evidence>
<dbReference type="PANTHER" id="PTHR21716">
    <property type="entry name" value="TRANSMEMBRANE PROTEIN"/>
    <property type="match status" value="1"/>
</dbReference>
<evidence type="ECO:0000256" key="5">
    <source>
        <dbReference type="ARBA" id="ARBA00023136"/>
    </source>
</evidence>
<name>A0A1V2A8X9_9BACI</name>
<dbReference type="RefSeq" id="WP_076764597.1">
    <property type="nucleotide sequence ID" value="NZ_MSFI01000009.1"/>
</dbReference>
<dbReference type="Pfam" id="PF01594">
    <property type="entry name" value="AI-2E_transport"/>
    <property type="match status" value="1"/>
</dbReference>
<feature type="transmembrane region" description="Helical" evidence="6">
    <location>
        <begin position="148"/>
        <end position="169"/>
    </location>
</feature>
<feature type="transmembrane region" description="Helical" evidence="6">
    <location>
        <begin position="292"/>
        <end position="315"/>
    </location>
</feature>
<evidence type="ECO:0000313" key="7">
    <source>
        <dbReference type="EMBL" id="OMP67465.1"/>
    </source>
</evidence>
<comment type="similarity">
    <text evidence="2">Belongs to the autoinducer-2 exporter (AI-2E) (TC 2.A.86) family.</text>
</comment>
<evidence type="ECO:0008006" key="9">
    <source>
        <dbReference type="Google" id="ProtNLM"/>
    </source>
</evidence>
<reference evidence="7 8" key="1">
    <citation type="submission" date="2016-12" db="EMBL/GenBank/DDBJ databases">
        <title>Domibacillus sp. SAB 38T whole genome sequencing.</title>
        <authorList>
            <person name="Verma A."/>
            <person name="Ojha A.K."/>
            <person name="Krishnamurthi S."/>
        </authorList>
    </citation>
    <scope>NUCLEOTIDE SEQUENCE [LARGE SCALE GENOMIC DNA]</scope>
    <source>
        <strain evidence="7 8">SAB 38</strain>
    </source>
</reference>
<accession>A0A1V2A8X9</accession>
<comment type="subcellular location">
    <subcellularLocation>
        <location evidence="1">Membrane</location>
        <topology evidence="1">Multi-pass membrane protein</topology>
    </subcellularLocation>
</comment>
<dbReference type="GO" id="GO:0016020">
    <property type="term" value="C:membrane"/>
    <property type="evidence" value="ECO:0007669"/>
    <property type="project" value="UniProtKB-SubCell"/>
</dbReference>
<dbReference type="STRING" id="1714355.BTO28_05835"/>
<dbReference type="PANTHER" id="PTHR21716:SF68">
    <property type="entry name" value="TRANSPORT PROTEIN YTVI-RELATED"/>
    <property type="match status" value="1"/>
</dbReference>
<protein>
    <recommendedName>
        <fullName evidence="9">Sporulation integral membrane protein YtvI</fullName>
    </recommendedName>
</protein>
<evidence type="ECO:0000256" key="6">
    <source>
        <dbReference type="SAM" id="Phobius"/>
    </source>
</evidence>
<gene>
    <name evidence="7" type="ORF">BTO28_05835</name>
</gene>
<feature type="transmembrane region" description="Helical" evidence="6">
    <location>
        <begin position="262"/>
        <end position="280"/>
    </location>
</feature>
<keyword evidence="8" id="KW-1185">Reference proteome</keyword>
<feature type="transmembrane region" description="Helical" evidence="6">
    <location>
        <begin position="233"/>
        <end position="256"/>
    </location>
</feature>
<evidence type="ECO:0000256" key="3">
    <source>
        <dbReference type="ARBA" id="ARBA00022692"/>
    </source>
</evidence>
<evidence type="ECO:0000256" key="2">
    <source>
        <dbReference type="ARBA" id="ARBA00009773"/>
    </source>
</evidence>
<feature type="transmembrane region" description="Helical" evidence="6">
    <location>
        <begin position="176"/>
        <end position="196"/>
    </location>
</feature>
<dbReference type="Proteomes" id="UP000188613">
    <property type="component" value="Unassembled WGS sequence"/>
</dbReference>
<feature type="transmembrane region" description="Helical" evidence="6">
    <location>
        <begin position="56"/>
        <end position="77"/>
    </location>
</feature>
<evidence type="ECO:0000256" key="4">
    <source>
        <dbReference type="ARBA" id="ARBA00022989"/>
    </source>
</evidence>